<accession>X0XDB5</accession>
<protein>
    <recommendedName>
        <fullName evidence="2">Calcineurin-like phosphoesterase domain-containing protein</fullName>
    </recommendedName>
</protein>
<comment type="caution">
    <text evidence="1">The sequence shown here is derived from an EMBL/GenBank/DDBJ whole genome shotgun (WGS) entry which is preliminary data.</text>
</comment>
<sequence>HDYRPFHYDIRWAGLYRKMGLKASEAIALNDKLVALPISAIIKSKKSLKGYWSEINPSLDYFLKLGKSNFIFLNTGSDSFKNLSDLITGHPSLTGLKNKQISYLENLIGNKIQQGDNTFLFLHGPVINPKKKIGLFKRIKHKFGKKILTRIDEFKESMHKKLAKKTSNIRIDKKFNVKYGTISSNWEKLVEFCKEYCVLTMTGHTHTLKEFRLGDPENKKSRLLDAPPFSLKKIENPAAIFYDTYSEIFT</sequence>
<evidence type="ECO:0008006" key="2">
    <source>
        <dbReference type="Google" id="ProtNLM"/>
    </source>
</evidence>
<organism evidence="1">
    <name type="scientific">marine sediment metagenome</name>
    <dbReference type="NCBI Taxonomy" id="412755"/>
    <lineage>
        <taxon>unclassified sequences</taxon>
        <taxon>metagenomes</taxon>
        <taxon>ecological metagenomes</taxon>
    </lineage>
</organism>
<gene>
    <name evidence="1" type="ORF">S01H1_65125</name>
</gene>
<reference evidence="1" key="1">
    <citation type="journal article" date="2014" name="Front. Microbiol.">
        <title>High frequency of phylogenetically diverse reductive dehalogenase-homologous genes in deep subseafloor sedimentary metagenomes.</title>
        <authorList>
            <person name="Kawai M."/>
            <person name="Futagami T."/>
            <person name="Toyoda A."/>
            <person name="Takaki Y."/>
            <person name="Nishi S."/>
            <person name="Hori S."/>
            <person name="Arai W."/>
            <person name="Tsubouchi T."/>
            <person name="Morono Y."/>
            <person name="Uchiyama I."/>
            <person name="Ito T."/>
            <person name="Fujiyama A."/>
            <person name="Inagaki F."/>
            <person name="Takami H."/>
        </authorList>
    </citation>
    <scope>NUCLEOTIDE SEQUENCE</scope>
    <source>
        <strain evidence="1">Expedition CK06-06</strain>
    </source>
</reference>
<feature type="non-terminal residue" evidence="1">
    <location>
        <position position="1"/>
    </location>
</feature>
<dbReference type="EMBL" id="BARS01042975">
    <property type="protein sequence ID" value="GAG34648.1"/>
    <property type="molecule type" value="Genomic_DNA"/>
</dbReference>
<proteinExistence type="predicted"/>
<evidence type="ECO:0000313" key="1">
    <source>
        <dbReference type="EMBL" id="GAG34648.1"/>
    </source>
</evidence>
<name>X0XDB5_9ZZZZ</name>
<feature type="non-terminal residue" evidence="1">
    <location>
        <position position="250"/>
    </location>
</feature>
<dbReference type="AlphaFoldDB" id="X0XDB5"/>